<keyword evidence="2" id="KW-1185">Reference proteome</keyword>
<evidence type="ECO:0000313" key="2">
    <source>
        <dbReference type="Proteomes" id="UP001185792"/>
    </source>
</evidence>
<accession>A0ABU4ERR9</accession>
<comment type="caution">
    <text evidence="1">The sequence shown here is derived from an EMBL/GenBank/DDBJ whole genome shotgun (WGS) entry which is preliminary data.</text>
</comment>
<organism evidence="1 2">
    <name type="scientific">Williamsia marianensis</name>
    <dbReference type="NCBI Taxonomy" id="85044"/>
    <lineage>
        <taxon>Bacteria</taxon>
        <taxon>Bacillati</taxon>
        <taxon>Actinomycetota</taxon>
        <taxon>Actinomycetes</taxon>
        <taxon>Mycobacteriales</taxon>
        <taxon>Nocardiaceae</taxon>
        <taxon>Williamsia</taxon>
    </lineage>
</organism>
<gene>
    <name evidence="1" type="ORF">R4198_09460</name>
</gene>
<protein>
    <submittedName>
        <fullName evidence="1">Uncharacterized protein</fullName>
    </submittedName>
</protein>
<name>A0ABU4ERR9_WILMA</name>
<proteinExistence type="predicted"/>
<reference evidence="1 2" key="1">
    <citation type="submission" date="2023-10" db="EMBL/GenBank/DDBJ databases">
        <title>Development of a sustainable strategy for remediation of hydrocarbon-contaminated territories based on the waste exchange concept.</title>
        <authorList>
            <person name="Krivoruchko A."/>
        </authorList>
    </citation>
    <scope>NUCLEOTIDE SEQUENCE [LARGE SCALE GENOMIC DNA]</scope>
    <source>
        <strain evidence="1 2">IEGM 1236</strain>
    </source>
</reference>
<dbReference type="Proteomes" id="UP001185792">
    <property type="component" value="Unassembled WGS sequence"/>
</dbReference>
<dbReference type="EMBL" id="JAWLUM010000002">
    <property type="protein sequence ID" value="MDV7133923.1"/>
    <property type="molecule type" value="Genomic_DNA"/>
</dbReference>
<evidence type="ECO:0000313" key="1">
    <source>
        <dbReference type="EMBL" id="MDV7133923.1"/>
    </source>
</evidence>
<dbReference type="RefSeq" id="WP_317712946.1">
    <property type="nucleotide sequence ID" value="NZ_JAWLUM010000002.1"/>
</dbReference>
<sequence length="80" mass="8760">MDEIYPSARATMAWATDTVTFVPMYLLARRERSFGGLSGEKSDRATNFAISVSTETLPGVYFGEGLDKWRAVGVALRPVA</sequence>